<name>A0A927FKI2_9BURK</name>
<comment type="similarity">
    <text evidence="1">Belongs to the UPF0065 (bug) family.</text>
</comment>
<dbReference type="InterPro" id="IPR042100">
    <property type="entry name" value="Bug_dom1"/>
</dbReference>
<dbReference type="EMBL" id="JACYFT010000002">
    <property type="protein sequence ID" value="MBD8051205.1"/>
    <property type="molecule type" value="Genomic_DNA"/>
</dbReference>
<keyword evidence="2" id="KW-0732">Signal</keyword>
<accession>A0A927FKI2</accession>
<proteinExistence type="inferred from homology"/>
<dbReference type="InterPro" id="IPR005064">
    <property type="entry name" value="BUG"/>
</dbReference>
<organism evidence="3 4">
    <name type="scientific">Limnohabitans radicicola</name>
    <dbReference type="NCBI Taxonomy" id="2771427"/>
    <lineage>
        <taxon>Bacteria</taxon>
        <taxon>Pseudomonadati</taxon>
        <taxon>Pseudomonadota</taxon>
        <taxon>Betaproteobacteria</taxon>
        <taxon>Burkholderiales</taxon>
        <taxon>Comamonadaceae</taxon>
        <taxon>Limnohabitans</taxon>
    </lineage>
</organism>
<feature type="chain" id="PRO_5037342424" evidence="2">
    <location>
        <begin position="27"/>
        <end position="329"/>
    </location>
</feature>
<dbReference type="Pfam" id="PF03401">
    <property type="entry name" value="TctC"/>
    <property type="match status" value="1"/>
</dbReference>
<dbReference type="RefSeq" id="WP_191819659.1">
    <property type="nucleotide sequence ID" value="NZ_JACYFT010000002.1"/>
</dbReference>
<evidence type="ECO:0000256" key="2">
    <source>
        <dbReference type="SAM" id="SignalP"/>
    </source>
</evidence>
<reference evidence="3" key="1">
    <citation type="submission" date="2020-09" db="EMBL/GenBank/DDBJ databases">
        <title>Genome seq and assembly of Limnohabitants sp.</title>
        <authorList>
            <person name="Chhetri G."/>
        </authorList>
    </citation>
    <scope>NUCLEOTIDE SEQUENCE</scope>
    <source>
        <strain evidence="3">JUR4</strain>
    </source>
</reference>
<protein>
    <submittedName>
        <fullName evidence="3">Tripartite tricarboxylate transporter substrate binding protein</fullName>
    </submittedName>
</protein>
<dbReference type="Gene3D" id="3.40.190.10">
    <property type="entry name" value="Periplasmic binding protein-like II"/>
    <property type="match status" value="1"/>
</dbReference>
<dbReference type="Gene3D" id="3.40.190.150">
    <property type="entry name" value="Bordetella uptake gene, domain 1"/>
    <property type="match status" value="1"/>
</dbReference>
<dbReference type="SUPFAM" id="SSF53850">
    <property type="entry name" value="Periplasmic binding protein-like II"/>
    <property type="match status" value="1"/>
</dbReference>
<keyword evidence="4" id="KW-1185">Reference proteome</keyword>
<evidence type="ECO:0000313" key="3">
    <source>
        <dbReference type="EMBL" id="MBD8051205.1"/>
    </source>
</evidence>
<evidence type="ECO:0000313" key="4">
    <source>
        <dbReference type="Proteomes" id="UP000647424"/>
    </source>
</evidence>
<comment type="caution">
    <text evidence="3">The sequence shown here is derived from an EMBL/GenBank/DDBJ whole genome shotgun (WGS) entry which is preliminary data.</text>
</comment>
<feature type="signal peptide" evidence="2">
    <location>
        <begin position="1"/>
        <end position="26"/>
    </location>
</feature>
<evidence type="ECO:0000256" key="1">
    <source>
        <dbReference type="ARBA" id="ARBA00006987"/>
    </source>
</evidence>
<dbReference type="AlphaFoldDB" id="A0A927FKI2"/>
<dbReference type="PIRSF" id="PIRSF017082">
    <property type="entry name" value="YflP"/>
    <property type="match status" value="1"/>
</dbReference>
<dbReference type="PANTHER" id="PTHR42928">
    <property type="entry name" value="TRICARBOXYLATE-BINDING PROTEIN"/>
    <property type="match status" value="1"/>
</dbReference>
<gene>
    <name evidence="3" type="ORF">IC609_11655</name>
</gene>
<dbReference type="PANTHER" id="PTHR42928:SF5">
    <property type="entry name" value="BLR1237 PROTEIN"/>
    <property type="match status" value="1"/>
</dbReference>
<sequence length="329" mass="34686">MRRLFQHVFTVGLALAGLLASSAGQAQQAATFPSKTIRIVVPYTPGGTTDIMARNIGLKLTEYWGQPVIVDNRPGAGGWLGLASVAKVPADGHTLVLTISNAIYAKSLYSKLPFDIDTEFDPVSMLTRSTIGLAVPANFPANTLDEFIAHARKNPGKLSYGSFGQGTTAHIFGESLNLAAKIDLVHAAYKGAAPLTQDLMGGQISAAWLDAASLAPLLQAGKIKVLAMTGTQRTSSLPMVPTFAELGLKGFEPVGFFLVLAPAGTPKDVLAKVSGGIARAVRSTDLSNKWRELGLEAVGSTPEELGMEMKNLADTMDRAIKAAKIKLDN</sequence>
<dbReference type="Proteomes" id="UP000647424">
    <property type="component" value="Unassembled WGS sequence"/>
</dbReference>